<keyword evidence="7" id="KW-1133">Transmembrane helix</keyword>
<keyword evidence="6" id="KW-0560">Oxidoreductase</keyword>
<evidence type="ECO:0000256" key="3">
    <source>
        <dbReference type="ARBA" id="ARBA00022723"/>
    </source>
</evidence>
<keyword evidence="7" id="KW-0472">Membrane</keyword>
<keyword evidence="9" id="KW-1185">Reference proteome</keyword>
<dbReference type="PROSITE" id="PS00086">
    <property type="entry name" value="CYTOCHROME_P450"/>
    <property type="match status" value="1"/>
</dbReference>
<dbReference type="PANTHER" id="PTHR24305:SF166">
    <property type="entry name" value="CYTOCHROME P450 12A4, MITOCHONDRIAL-RELATED"/>
    <property type="match status" value="1"/>
</dbReference>
<dbReference type="InterPro" id="IPR036396">
    <property type="entry name" value="Cyt_P450_sf"/>
</dbReference>
<name>A0A9P6G840_9PLEO</name>
<keyword evidence="7" id="KW-0812">Transmembrane</keyword>
<dbReference type="InterPro" id="IPR001128">
    <property type="entry name" value="Cyt_P450"/>
</dbReference>
<comment type="caution">
    <text evidence="8">The sequence shown here is derived from an EMBL/GenBank/DDBJ whole genome shotgun (WGS) entry which is preliminary data.</text>
</comment>
<dbReference type="CDD" id="cd11062">
    <property type="entry name" value="CYP58-like"/>
    <property type="match status" value="1"/>
</dbReference>
<evidence type="ECO:0000256" key="7">
    <source>
        <dbReference type="SAM" id="Phobius"/>
    </source>
</evidence>
<sequence>MAGSIVDFEATIAAILLIALCLLTLSVYRLYLHPLANVPGPKLAALTSWHELWYDCFQGGGGQHAFKMREMHDMYVGPIIRINPWEVHIDGLADPAFWNVLYSQTNKLDKDSWFYNGFGSGLSTVATSSSDLHRARRGAISSYFSAGHVRKYEPMVLAHVSTLISRLQDCSRKDQVVDLANAYRCLTLDVVTSFSVPEPRKMLELEDFGRGFNGLMRDFSKMITLQRHMKVVIPLLELIPDWVGNAMDSSGSIQQLVDWRMSFVRAAQQAIHRKGIPPPGQEASILDTLYSAPELAQKDKIMKYFVEEATTITSAGTETTASTLGLFTYHVLANRDILDNLLAELLGIAGDHTELMGLRMLEKLPYLQACINEALRLSNPVTGRLPRLNPRAPTTYTTPDGKSTYILPPKTVMSMSMPDMHFNTSIFPSPHTFKPSRWTDSSPEHLKEMHRYLVPFSKGSRSCLGIEVAKMELVLTAGNVFQKLGSAMQLWETTERDVSWAHDFFAPYIPVDAKGLRVKIGSLS</sequence>
<dbReference type="Gene3D" id="1.10.630.10">
    <property type="entry name" value="Cytochrome P450"/>
    <property type="match status" value="1"/>
</dbReference>
<dbReference type="GO" id="GO:0005506">
    <property type="term" value="F:iron ion binding"/>
    <property type="evidence" value="ECO:0007669"/>
    <property type="project" value="InterPro"/>
</dbReference>
<evidence type="ECO:0000313" key="8">
    <source>
        <dbReference type="EMBL" id="KAF9730351.1"/>
    </source>
</evidence>
<evidence type="ECO:0000256" key="5">
    <source>
        <dbReference type="PIRSR" id="PIRSR602401-1"/>
    </source>
</evidence>
<dbReference type="GO" id="GO:0016705">
    <property type="term" value="F:oxidoreductase activity, acting on paired donors, with incorporation or reduction of molecular oxygen"/>
    <property type="evidence" value="ECO:0007669"/>
    <property type="project" value="InterPro"/>
</dbReference>
<dbReference type="OrthoDB" id="3945418at2759"/>
<keyword evidence="3 5" id="KW-0479">Metal-binding</keyword>
<evidence type="ECO:0000256" key="4">
    <source>
        <dbReference type="ARBA" id="ARBA00023004"/>
    </source>
</evidence>
<dbReference type="SUPFAM" id="SSF48264">
    <property type="entry name" value="Cytochrome P450"/>
    <property type="match status" value="1"/>
</dbReference>
<dbReference type="InterPro" id="IPR050121">
    <property type="entry name" value="Cytochrome_P450_monoxygenase"/>
</dbReference>
<comment type="similarity">
    <text evidence="2 6">Belongs to the cytochrome P450 family.</text>
</comment>
<dbReference type="PANTHER" id="PTHR24305">
    <property type="entry name" value="CYTOCHROME P450"/>
    <property type="match status" value="1"/>
</dbReference>
<dbReference type="PRINTS" id="PR00463">
    <property type="entry name" value="EP450I"/>
</dbReference>
<dbReference type="Proteomes" id="UP000756921">
    <property type="component" value="Unassembled WGS sequence"/>
</dbReference>
<evidence type="ECO:0008006" key="10">
    <source>
        <dbReference type="Google" id="ProtNLM"/>
    </source>
</evidence>
<protein>
    <recommendedName>
        <fullName evidence="10">Cytochrome P450</fullName>
    </recommendedName>
</protein>
<feature type="transmembrane region" description="Helical" evidence="7">
    <location>
        <begin position="12"/>
        <end position="31"/>
    </location>
</feature>
<evidence type="ECO:0000256" key="6">
    <source>
        <dbReference type="RuleBase" id="RU000461"/>
    </source>
</evidence>
<feature type="binding site" description="axial binding residue" evidence="5">
    <location>
        <position position="463"/>
    </location>
    <ligand>
        <name>heme</name>
        <dbReference type="ChEBI" id="CHEBI:30413"/>
    </ligand>
    <ligandPart>
        <name>Fe</name>
        <dbReference type="ChEBI" id="CHEBI:18248"/>
    </ligandPart>
</feature>
<evidence type="ECO:0000256" key="2">
    <source>
        <dbReference type="ARBA" id="ARBA00010617"/>
    </source>
</evidence>
<keyword evidence="5 6" id="KW-0349">Heme</keyword>
<evidence type="ECO:0000256" key="1">
    <source>
        <dbReference type="ARBA" id="ARBA00001971"/>
    </source>
</evidence>
<dbReference type="GO" id="GO:0020037">
    <property type="term" value="F:heme binding"/>
    <property type="evidence" value="ECO:0007669"/>
    <property type="project" value="InterPro"/>
</dbReference>
<keyword evidence="4 5" id="KW-0408">Iron</keyword>
<dbReference type="EMBL" id="WJXW01000014">
    <property type="protein sequence ID" value="KAF9730351.1"/>
    <property type="molecule type" value="Genomic_DNA"/>
</dbReference>
<dbReference type="GO" id="GO:0004497">
    <property type="term" value="F:monooxygenase activity"/>
    <property type="evidence" value="ECO:0007669"/>
    <property type="project" value="UniProtKB-KW"/>
</dbReference>
<dbReference type="InterPro" id="IPR017972">
    <property type="entry name" value="Cyt_P450_CS"/>
</dbReference>
<evidence type="ECO:0000313" key="9">
    <source>
        <dbReference type="Proteomes" id="UP000756921"/>
    </source>
</evidence>
<organism evidence="8 9">
    <name type="scientific">Paraphaeosphaeria minitans</name>
    <dbReference type="NCBI Taxonomy" id="565426"/>
    <lineage>
        <taxon>Eukaryota</taxon>
        <taxon>Fungi</taxon>
        <taxon>Dikarya</taxon>
        <taxon>Ascomycota</taxon>
        <taxon>Pezizomycotina</taxon>
        <taxon>Dothideomycetes</taxon>
        <taxon>Pleosporomycetidae</taxon>
        <taxon>Pleosporales</taxon>
        <taxon>Massarineae</taxon>
        <taxon>Didymosphaeriaceae</taxon>
        <taxon>Paraphaeosphaeria</taxon>
    </lineage>
</organism>
<gene>
    <name evidence="8" type="ORF">PMIN01_11220</name>
</gene>
<dbReference type="AlphaFoldDB" id="A0A9P6G840"/>
<accession>A0A9P6G840</accession>
<dbReference type="Pfam" id="PF00067">
    <property type="entry name" value="p450"/>
    <property type="match status" value="1"/>
</dbReference>
<keyword evidence="6" id="KW-0503">Monooxygenase</keyword>
<proteinExistence type="inferred from homology"/>
<comment type="cofactor">
    <cofactor evidence="1 5">
        <name>heme</name>
        <dbReference type="ChEBI" id="CHEBI:30413"/>
    </cofactor>
</comment>
<reference evidence="8" key="1">
    <citation type="journal article" date="2020" name="Mol. Plant Microbe Interact.">
        <title>Genome Sequence of the Biocontrol Agent Coniothyrium minitans strain Conio (IMI 134523).</title>
        <authorList>
            <person name="Patel D."/>
            <person name="Shittu T.A."/>
            <person name="Baroncelli R."/>
            <person name="Muthumeenakshi S."/>
            <person name="Osborne T.H."/>
            <person name="Janganan T.K."/>
            <person name="Sreenivasaprasad S."/>
        </authorList>
    </citation>
    <scope>NUCLEOTIDE SEQUENCE</scope>
    <source>
        <strain evidence="8">Conio</strain>
    </source>
</reference>
<dbReference type="PRINTS" id="PR00385">
    <property type="entry name" value="P450"/>
</dbReference>
<dbReference type="InterPro" id="IPR002401">
    <property type="entry name" value="Cyt_P450_E_grp-I"/>
</dbReference>